<keyword evidence="1" id="KW-0732">Signal</keyword>
<accession>A0ABY9K2L0</accession>
<dbReference type="InterPro" id="IPR007497">
    <property type="entry name" value="SIMPL/DUF541"/>
</dbReference>
<reference evidence="2 3" key="1">
    <citation type="submission" date="2023-08" db="EMBL/GenBank/DDBJ databases">
        <title>Pathogen: clinical or host-associated sample.</title>
        <authorList>
            <person name="Hergert J."/>
            <person name="Casey R."/>
            <person name="Wagner J."/>
            <person name="Young E.L."/>
            <person name="Oakeson K.F."/>
        </authorList>
    </citation>
    <scope>NUCLEOTIDE SEQUENCE [LARGE SCALE GENOMIC DNA]</scope>
    <source>
        <strain evidence="2 3">UPHL-collab-2</strain>
    </source>
</reference>
<organism evidence="2 3">
    <name type="scientific">Shinella oryzae</name>
    <dbReference type="NCBI Taxonomy" id="2871820"/>
    <lineage>
        <taxon>Bacteria</taxon>
        <taxon>Pseudomonadati</taxon>
        <taxon>Pseudomonadota</taxon>
        <taxon>Alphaproteobacteria</taxon>
        <taxon>Hyphomicrobiales</taxon>
        <taxon>Rhizobiaceae</taxon>
        <taxon>Shinella</taxon>
    </lineage>
</organism>
<sequence length="253" mass="26284">MFHAITGRRTAASLFALSLAAATALPLAAQAQDAAAAKPREATIIVTGEGSAEVAPDMAVVDLGVVKDAKTAREALDANNKAMAEILAALKEAGIEERDVQTSGFMINPQYQYPQSSTGENPPPVLIGFQVTNTVTLRVRDLSKLGEIVDKTVTLGANQGSGIRFVNDKPEATVSAARKKAVENAVAKAKELTEAAGVGLGRVIEISETSYRAEAMPIARTMAKDFAAAGAVPIAAGENSYSVTVNVTFALNN</sequence>
<proteinExistence type="predicted"/>
<evidence type="ECO:0000313" key="2">
    <source>
        <dbReference type="EMBL" id="WLS02813.1"/>
    </source>
</evidence>
<dbReference type="InterPro" id="IPR052022">
    <property type="entry name" value="26kDa_periplasmic_antigen"/>
</dbReference>
<feature type="signal peptide" evidence="1">
    <location>
        <begin position="1"/>
        <end position="31"/>
    </location>
</feature>
<dbReference type="EMBL" id="CP132314">
    <property type="protein sequence ID" value="WLS02813.1"/>
    <property type="molecule type" value="Genomic_DNA"/>
</dbReference>
<dbReference type="Gene3D" id="3.30.70.2970">
    <property type="entry name" value="Protein of unknown function (DUF541), domain 2"/>
    <property type="match status" value="1"/>
</dbReference>
<dbReference type="RefSeq" id="WP_306158219.1">
    <property type="nucleotide sequence ID" value="NZ_CP132314.1"/>
</dbReference>
<dbReference type="PANTHER" id="PTHR34387:SF1">
    <property type="entry name" value="PERIPLASMIC IMMUNOGENIC PROTEIN"/>
    <property type="match status" value="1"/>
</dbReference>
<feature type="chain" id="PRO_5045976849" evidence="1">
    <location>
        <begin position="32"/>
        <end position="253"/>
    </location>
</feature>
<evidence type="ECO:0000313" key="3">
    <source>
        <dbReference type="Proteomes" id="UP001225788"/>
    </source>
</evidence>
<keyword evidence="3" id="KW-1185">Reference proteome</keyword>
<evidence type="ECO:0000256" key="1">
    <source>
        <dbReference type="SAM" id="SignalP"/>
    </source>
</evidence>
<name>A0ABY9K2L0_9HYPH</name>
<gene>
    <name evidence="2" type="ORF">Q9315_15540</name>
</gene>
<dbReference type="PANTHER" id="PTHR34387">
    <property type="entry name" value="SLR1258 PROTEIN"/>
    <property type="match status" value="1"/>
</dbReference>
<dbReference type="Gene3D" id="3.30.110.170">
    <property type="entry name" value="Protein of unknown function (DUF541), domain 1"/>
    <property type="match status" value="1"/>
</dbReference>
<dbReference type="Proteomes" id="UP001225788">
    <property type="component" value="Chromosome"/>
</dbReference>
<protein>
    <submittedName>
        <fullName evidence="2">SIMPL domain-containing protein</fullName>
    </submittedName>
</protein>
<dbReference type="Pfam" id="PF04402">
    <property type="entry name" value="SIMPL"/>
    <property type="match status" value="1"/>
</dbReference>